<dbReference type="Proteomes" id="UP000193355">
    <property type="component" value="Unassembled WGS sequence"/>
</dbReference>
<dbReference type="OrthoDB" id="3893at2"/>
<feature type="chain" id="PRO_5012959652" evidence="1">
    <location>
        <begin position="24"/>
        <end position="336"/>
    </location>
</feature>
<organism evidence="2 3">
    <name type="scientific">Dethiosulfovibrio salsuginis</name>
    <dbReference type="NCBI Taxonomy" id="561720"/>
    <lineage>
        <taxon>Bacteria</taxon>
        <taxon>Thermotogati</taxon>
        <taxon>Synergistota</taxon>
        <taxon>Synergistia</taxon>
        <taxon>Synergistales</taxon>
        <taxon>Dethiosulfovibrionaceae</taxon>
        <taxon>Dethiosulfovibrio</taxon>
    </lineage>
</organism>
<evidence type="ECO:0000313" key="2">
    <source>
        <dbReference type="EMBL" id="SMG36106.1"/>
    </source>
</evidence>
<gene>
    <name evidence="2" type="ORF">SAMN06275492_12116</name>
</gene>
<accession>A0A1X7K5I2</accession>
<evidence type="ECO:0000313" key="3">
    <source>
        <dbReference type="Proteomes" id="UP000193355"/>
    </source>
</evidence>
<keyword evidence="1" id="KW-0732">Signal</keyword>
<feature type="signal peptide" evidence="1">
    <location>
        <begin position="1"/>
        <end position="23"/>
    </location>
</feature>
<dbReference type="STRING" id="561720.SAMN06275492_12116"/>
<dbReference type="RefSeq" id="WP_085544921.1">
    <property type="nucleotide sequence ID" value="NZ_FXBB01000021.1"/>
</dbReference>
<protein>
    <submittedName>
        <fullName evidence="2">Uncharacterized protein</fullName>
    </submittedName>
</protein>
<dbReference type="AlphaFoldDB" id="A0A1X7K5I2"/>
<name>A0A1X7K5I2_9BACT</name>
<dbReference type="EMBL" id="FXBB01000021">
    <property type="protein sequence ID" value="SMG36106.1"/>
    <property type="molecule type" value="Genomic_DNA"/>
</dbReference>
<proteinExistence type="predicted"/>
<evidence type="ECO:0000256" key="1">
    <source>
        <dbReference type="SAM" id="SignalP"/>
    </source>
</evidence>
<keyword evidence="3" id="KW-1185">Reference proteome</keyword>
<reference evidence="3" key="1">
    <citation type="submission" date="2017-04" db="EMBL/GenBank/DDBJ databases">
        <authorList>
            <person name="Varghese N."/>
            <person name="Submissions S."/>
        </authorList>
    </citation>
    <scope>NUCLEOTIDE SEQUENCE [LARGE SCALE GENOMIC DNA]</scope>
    <source>
        <strain evidence="3">USBA 82</strain>
    </source>
</reference>
<sequence>MYKSIGFFALCLALCVFVGVSQASDESPAFQRLDDMEKVVYGEVKSGGLISRLSDLEKSLFGRELPGTVAERQTAVVNFLEKGSDTQPSLLFKLAIAEWITEQRSQPSRPVTDRVRSLERKLEGEAMGEGPMAMRLERLLGLLITEPVRWENLSLAQGTVVRVALSRTISPSNVAVGDKVKGTLTTDLVIGTHLVAPKGSIAQGTVSKVSKPRSFGRPGEVSFVFDTLLPPSLGPVPLMVGEEAVKAAEAEKAQIAAAGGSLVGALLLGPVGLAGGFLVRGDVKEIPEGTIFHLEVGQQSSSLAYPVPEGLQSLIVPTEVVGAQNTEKPKSEVDSL</sequence>